<reference evidence="3" key="1">
    <citation type="submission" date="2023-07" db="EMBL/GenBank/DDBJ databases">
        <title>30 novel species of actinomycetes from the DSMZ collection.</title>
        <authorList>
            <person name="Nouioui I."/>
        </authorList>
    </citation>
    <scope>NUCLEOTIDE SEQUENCE [LARGE SCALE GENOMIC DNA]</scope>
    <source>
        <strain evidence="3">DSM 42041</strain>
    </source>
</reference>
<accession>A0ABU2P053</accession>
<comment type="caution">
    <text evidence="2">The sequence shown here is derived from an EMBL/GenBank/DDBJ whole genome shotgun (WGS) entry which is preliminary data.</text>
</comment>
<protein>
    <submittedName>
        <fullName evidence="2">MazG-like family protein</fullName>
    </submittedName>
</protein>
<proteinExistence type="predicted"/>
<feature type="compositionally biased region" description="Low complexity" evidence="1">
    <location>
        <begin position="104"/>
        <end position="121"/>
    </location>
</feature>
<dbReference type="RefSeq" id="WP_311675506.1">
    <property type="nucleotide sequence ID" value="NZ_JAVREQ010000027.1"/>
</dbReference>
<dbReference type="EMBL" id="JAVREQ010000027">
    <property type="protein sequence ID" value="MDT0381848.1"/>
    <property type="molecule type" value="Genomic_DNA"/>
</dbReference>
<sequence>MDEGAWETSGRLATWLDEASARPRETKLLLQVLKITEEAGEAAEALQGMLGANPRKGHSHGEEDLAAELCDVVLTAMVALSTLTPDAEAVFRRHLDRVAARSLGAPRTGAAASAPRSSGAR</sequence>
<evidence type="ECO:0000313" key="3">
    <source>
        <dbReference type="Proteomes" id="UP001183414"/>
    </source>
</evidence>
<keyword evidence="3" id="KW-1185">Reference proteome</keyword>
<name>A0ABU2P053_9ACTN</name>
<evidence type="ECO:0000256" key="1">
    <source>
        <dbReference type="SAM" id="MobiDB-lite"/>
    </source>
</evidence>
<dbReference type="SUPFAM" id="SSF101386">
    <property type="entry name" value="all-alpha NTP pyrophosphatases"/>
    <property type="match status" value="1"/>
</dbReference>
<evidence type="ECO:0000313" key="2">
    <source>
        <dbReference type="EMBL" id="MDT0381848.1"/>
    </source>
</evidence>
<dbReference type="Proteomes" id="UP001183414">
    <property type="component" value="Unassembled WGS sequence"/>
</dbReference>
<organism evidence="2 3">
    <name type="scientific">Streptomyces hazeniae</name>
    <dbReference type="NCBI Taxonomy" id="3075538"/>
    <lineage>
        <taxon>Bacteria</taxon>
        <taxon>Bacillati</taxon>
        <taxon>Actinomycetota</taxon>
        <taxon>Actinomycetes</taxon>
        <taxon>Kitasatosporales</taxon>
        <taxon>Streptomycetaceae</taxon>
        <taxon>Streptomyces</taxon>
    </lineage>
</organism>
<dbReference type="InterPro" id="IPR044548">
    <property type="entry name" value="AF0060_NTP-PPase_MazG-like"/>
</dbReference>
<gene>
    <name evidence="2" type="ORF">RM572_24095</name>
</gene>
<dbReference type="Gene3D" id="1.10.287.1080">
    <property type="entry name" value="MazG-like"/>
    <property type="match status" value="1"/>
</dbReference>
<dbReference type="CDD" id="cd11533">
    <property type="entry name" value="NTP-PPase_Af0060_like"/>
    <property type="match status" value="1"/>
</dbReference>
<feature type="region of interest" description="Disordered" evidence="1">
    <location>
        <begin position="102"/>
        <end position="121"/>
    </location>
</feature>